<sequence length="772" mass="81544">ESPAGYGLRAVASALAIGTVMLGSDSILLLSPWCKSVLAFGVFTALVITQSDTGRGVRWFIRPVLHLVGMYAALRLESAAARVVAISWLLLSLELTGRGSRKLAGPVGTAGLVGAAVPFGTAGLVGAVAPSGTVGLMSRSGVLVQMHWAGLAFALFLLCYGWVDGVWSAFRRFGEVVSWRAPMGLWVSGFQVYLMGVAAGLIGLVSGRLSLRALARGGAMVAALGITFVAGRAVLVAAIPVGHADVSALHAGAVICVALIIAGVCFRRPGPGRIAIVSSVLMAAILLTGFLSHRTADPVPSAARAGRSVGFYSEGLLDWRVPDTERLGLVNSGMFGILRYDLEQWANPVGGRVVVSDSISDEFLSGLRVLIFMNPSRRPEPAELAALERFVREGNAMLVLGDHTNIGGSRQPLNAILAFTGIRFNFDSAVPHRHGWHGCLEIRRHPVTMGVEGDVMMQLGVGASLEIERPAAPVIIARYGFSDAGDPANGGRGGFMGNIVHEGGEPVGDLVLAACQHVGRGRVLVFGDTSPFQNAALFLSRTLVRNSLEWLGGNEANRDESKSGYLAAKESEAIVDFSLKPDLNLELFSDRSLGGLANCLARAGITPISALERNLWDRKSPFLFLVNPTQAIGTSETEWLWDYMASGGNVVLAKGHASPQPVEPLLSKLGLEIDPVPLGGGDSTSALAHKEAWALSLAGTDSSQVRSRAFGYPTTVTRRVGAGTFTLIADGRAILDENLESELRGDSININFIINLIEDLKENTGYAEAETD</sequence>
<dbReference type="SUPFAM" id="SSF52317">
    <property type="entry name" value="Class I glutamine amidotransferase-like"/>
    <property type="match status" value="1"/>
</dbReference>
<evidence type="ECO:0008006" key="4">
    <source>
        <dbReference type="Google" id="ProtNLM"/>
    </source>
</evidence>
<reference evidence="2 3" key="1">
    <citation type="submission" date="2024-09" db="EMBL/GenBank/DDBJ databases">
        <authorList>
            <person name="D'Angelo T."/>
        </authorList>
    </citation>
    <scope>NUCLEOTIDE SEQUENCE [LARGE SCALE GENOMIC DNA]</scope>
    <source>
        <strain evidence="2">SAG AM-311-F02</strain>
    </source>
</reference>
<keyword evidence="1" id="KW-0812">Transmembrane</keyword>
<proteinExistence type="predicted"/>
<dbReference type="EMBL" id="JBHPEI010000080">
    <property type="protein sequence ID" value="MFC1800180.1"/>
    <property type="molecule type" value="Genomic_DNA"/>
</dbReference>
<feature type="transmembrane region" description="Helical" evidence="1">
    <location>
        <begin position="27"/>
        <end position="48"/>
    </location>
</feature>
<dbReference type="InterPro" id="IPR029062">
    <property type="entry name" value="Class_I_gatase-like"/>
</dbReference>
<comment type="caution">
    <text evidence="2">The sequence shown here is derived from an EMBL/GenBank/DDBJ whole genome shotgun (WGS) entry which is preliminary data.</text>
</comment>
<feature type="transmembrane region" description="Helical" evidence="1">
    <location>
        <begin position="141"/>
        <end position="163"/>
    </location>
</feature>
<accession>A0ABV6YQ51</accession>
<feature type="non-terminal residue" evidence="2">
    <location>
        <position position="1"/>
    </location>
</feature>
<feature type="transmembrane region" description="Helical" evidence="1">
    <location>
        <begin position="183"/>
        <end position="205"/>
    </location>
</feature>
<protein>
    <recommendedName>
        <fullName evidence="4">DUF4350 domain-containing protein</fullName>
    </recommendedName>
</protein>
<keyword evidence="3" id="KW-1185">Reference proteome</keyword>
<dbReference type="Gene3D" id="3.40.50.880">
    <property type="match status" value="1"/>
</dbReference>
<feature type="transmembrane region" description="Helical" evidence="1">
    <location>
        <begin position="247"/>
        <end position="266"/>
    </location>
</feature>
<gene>
    <name evidence="2" type="ORF">ACFL2Z_04645</name>
</gene>
<dbReference type="Proteomes" id="UP001594288">
    <property type="component" value="Unassembled WGS sequence"/>
</dbReference>
<keyword evidence="1" id="KW-0472">Membrane</keyword>
<feature type="transmembrane region" description="Helical" evidence="1">
    <location>
        <begin position="217"/>
        <end position="241"/>
    </location>
</feature>
<evidence type="ECO:0000313" key="3">
    <source>
        <dbReference type="Proteomes" id="UP001594288"/>
    </source>
</evidence>
<name>A0ABV6YQ51_UNCEI</name>
<evidence type="ECO:0000256" key="1">
    <source>
        <dbReference type="SAM" id="Phobius"/>
    </source>
</evidence>
<feature type="transmembrane region" description="Helical" evidence="1">
    <location>
        <begin position="68"/>
        <end position="91"/>
    </location>
</feature>
<keyword evidence="1" id="KW-1133">Transmembrane helix</keyword>
<organism evidence="2 3">
    <name type="scientific">Eiseniibacteriota bacterium</name>
    <dbReference type="NCBI Taxonomy" id="2212470"/>
    <lineage>
        <taxon>Bacteria</taxon>
        <taxon>Candidatus Eiseniibacteriota</taxon>
    </lineage>
</organism>
<evidence type="ECO:0000313" key="2">
    <source>
        <dbReference type="EMBL" id="MFC1800180.1"/>
    </source>
</evidence>
<feature type="transmembrane region" description="Helical" evidence="1">
    <location>
        <begin position="273"/>
        <end position="291"/>
    </location>
</feature>
<feature type="transmembrane region" description="Helical" evidence="1">
    <location>
        <begin position="103"/>
        <end position="129"/>
    </location>
</feature>